<dbReference type="EMBL" id="WBJX01000002">
    <property type="protein sequence ID" value="KAB1638209.1"/>
    <property type="molecule type" value="Genomic_DNA"/>
</dbReference>
<evidence type="ECO:0000256" key="1">
    <source>
        <dbReference type="ARBA" id="ARBA00004651"/>
    </source>
</evidence>
<dbReference type="GO" id="GO:0005886">
    <property type="term" value="C:plasma membrane"/>
    <property type="evidence" value="ECO:0007669"/>
    <property type="project" value="UniProtKB-SubCell"/>
</dbReference>
<dbReference type="SUPFAM" id="SSF81345">
    <property type="entry name" value="ABC transporter involved in vitamin B12 uptake, BtuC"/>
    <property type="match status" value="1"/>
</dbReference>
<comment type="caution">
    <text evidence="9">The sequence shown here is derived from an EMBL/GenBank/DDBJ whole genome shotgun (WGS) entry which is preliminary data.</text>
</comment>
<dbReference type="GO" id="GO:0033214">
    <property type="term" value="P:siderophore-iron import into cell"/>
    <property type="evidence" value="ECO:0007669"/>
    <property type="project" value="TreeGrafter"/>
</dbReference>
<sequence length="354" mass="36083">MSTTRIPDRVDVGYRQLLLTAGPLAVPLRVRTLVVGALTAAVLLVLGIVALGLGTYPLAPDAVVRALLGGGDALDRTVVYEWRMARVVAAIVLGGFLAIAGALFQTVTRNPLASPDILGLSNGAFTGMLVSVVAFSASWPLVTAGAVLGGLVTALLIWGLAHGGGAQGFRLIVIGIGISAMLASVNTWMLLEVELETAMFASAWGAGTLNGVTGPPLAGAIVCGVPLLALLLLMAPQLRQLDLGDDVAAATGARPQLVRAVVLLAAVGLVSISTAVIGPVAFVALAAPQIARRIARTPYLSLPLSALVGALLLLGSDLIAQHVLPVTLPVGVVTVSVGGLYLIVTIVQEIRRRA</sequence>
<dbReference type="OrthoDB" id="4455417at2"/>
<gene>
    <name evidence="9" type="ORF">F8O03_07350</name>
</gene>
<keyword evidence="3" id="KW-0813">Transport</keyword>
<evidence type="ECO:0000256" key="5">
    <source>
        <dbReference type="ARBA" id="ARBA00022692"/>
    </source>
</evidence>
<accession>A0A7J5B2I7</accession>
<keyword evidence="4" id="KW-1003">Cell membrane</keyword>
<evidence type="ECO:0000256" key="7">
    <source>
        <dbReference type="ARBA" id="ARBA00023136"/>
    </source>
</evidence>
<evidence type="ECO:0000313" key="10">
    <source>
        <dbReference type="Proteomes" id="UP000490386"/>
    </source>
</evidence>
<keyword evidence="6 8" id="KW-1133">Transmembrane helix</keyword>
<comment type="similarity">
    <text evidence="2">Belongs to the binding-protein-dependent transport system permease family. FecCD subfamily.</text>
</comment>
<dbReference type="Gene3D" id="1.10.3470.10">
    <property type="entry name" value="ABC transporter involved in vitamin B12 uptake, BtuC"/>
    <property type="match status" value="1"/>
</dbReference>
<reference evidence="9 10" key="1">
    <citation type="submission" date="2019-09" db="EMBL/GenBank/DDBJ databases">
        <title>Phylogeny of genus Pseudoclavibacter and closely related genus.</title>
        <authorList>
            <person name="Li Y."/>
        </authorList>
    </citation>
    <scope>NUCLEOTIDE SEQUENCE [LARGE SCALE GENOMIC DNA]</scope>
    <source>
        <strain evidence="9 10">THG-MD12</strain>
    </source>
</reference>
<keyword evidence="10" id="KW-1185">Reference proteome</keyword>
<organism evidence="9 10">
    <name type="scientific">Pseudoclavibacter terrae</name>
    <dbReference type="NCBI Taxonomy" id="1530195"/>
    <lineage>
        <taxon>Bacteria</taxon>
        <taxon>Bacillati</taxon>
        <taxon>Actinomycetota</taxon>
        <taxon>Actinomycetes</taxon>
        <taxon>Micrococcales</taxon>
        <taxon>Microbacteriaceae</taxon>
        <taxon>Pseudoclavibacter</taxon>
    </lineage>
</organism>
<feature type="transmembrane region" description="Helical" evidence="8">
    <location>
        <begin position="141"/>
        <end position="161"/>
    </location>
</feature>
<evidence type="ECO:0000256" key="6">
    <source>
        <dbReference type="ARBA" id="ARBA00022989"/>
    </source>
</evidence>
<feature type="transmembrane region" description="Helical" evidence="8">
    <location>
        <begin position="326"/>
        <end position="347"/>
    </location>
</feature>
<dbReference type="Pfam" id="PF01032">
    <property type="entry name" value="FecCD"/>
    <property type="match status" value="1"/>
</dbReference>
<feature type="transmembrane region" description="Helical" evidence="8">
    <location>
        <begin position="220"/>
        <end position="238"/>
    </location>
</feature>
<keyword evidence="5 8" id="KW-0812">Transmembrane</keyword>
<evidence type="ECO:0000256" key="2">
    <source>
        <dbReference type="ARBA" id="ARBA00007935"/>
    </source>
</evidence>
<name>A0A7J5B2I7_9MICO</name>
<feature type="transmembrane region" description="Helical" evidence="8">
    <location>
        <begin position="117"/>
        <end position="135"/>
    </location>
</feature>
<keyword evidence="7 8" id="KW-0472">Membrane</keyword>
<dbReference type="PANTHER" id="PTHR30472">
    <property type="entry name" value="FERRIC ENTEROBACTIN TRANSPORT SYSTEM PERMEASE PROTEIN"/>
    <property type="match status" value="1"/>
</dbReference>
<evidence type="ECO:0000313" key="9">
    <source>
        <dbReference type="EMBL" id="KAB1638209.1"/>
    </source>
</evidence>
<dbReference type="InterPro" id="IPR000522">
    <property type="entry name" value="ABC_transptr_permease_BtuC"/>
</dbReference>
<dbReference type="CDD" id="cd06550">
    <property type="entry name" value="TM_ABC_iron-siderophores_like"/>
    <property type="match status" value="1"/>
</dbReference>
<dbReference type="InterPro" id="IPR037294">
    <property type="entry name" value="ABC_BtuC-like"/>
</dbReference>
<evidence type="ECO:0000256" key="8">
    <source>
        <dbReference type="SAM" id="Phobius"/>
    </source>
</evidence>
<dbReference type="AlphaFoldDB" id="A0A7J5B2I7"/>
<evidence type="ECO:0000256" key="4">
    <source>
        <dbReference type="ARBA" id="ARBA00022475"/>
    </source>
</evidence>
<feature type="transmembrane region" description="Helical" evidence="8">
    <location>
        <begin position="84"/>
        <end position="105"/>
    </location>
</feature>
<protein>
    <submittedName>
        <fullName evidence="9">Iron chelate uptake ABC transporter family permease subunit</fullName>
    </submittedName>
</protein>
<proteinExistence type="inferred from homology"/>
<dbReference type="PANTHER" id="PTHR30472:SF24">
    <property type="entry name" value="FERRIC ENTEROBACTIN TRANSPORT SYSTEM PERMEASE PROTEIN FEPG"/>
    <property type="match status" value="1"/>
</dbReference>
<evidence type="ECO:0000256" key="3">
    <source>
        <dbReference type="ARBA" id="ARBA00022448"/>
    </source>
</evidence>
<comment type="subcellular location">
    <subcellularLocation>
        <location evidence="1">Cell membrane</location>
        <topology evidence="1">Multi-pass membrane protein</topology>
    </subcellularLocation>
</comment>
<feature type="transmembrane region" description="Helical" evidence="8">
    <location>
        <begin position="33"/>
        <end position="59"/>
    </location>
</feature>
<feature type="transmembrane region" description="Helical" evidence="8">
    <location>
        <begin position="168"/>
        <end position="191"/>
    </location>
</feature>
<dbReference type="RefSeq" id="WP_151423298.1">
    <property type="nucleotide sequence ID" value="NZ_WBJX01000002.1"/>
</dbReference>
<dbReference type="GO" id="GO:0022857">
    <property type="term" value="F:transmembrane transporter activity"/>
    <property type="evidence" value="ECO:0007669"/>
    <property type="project" value="InterPro"/>
</dbReference>
<dbReference type="Proteomes" id="UP000490386">
    <property type="component" value="Unassembled WGS sequence"/>
</dbReference>
<feature type="transmembrane region" description="Helical" evidence="8">
    <location>
        <begin position="258"/>
        <end position="287"/>
    </location>
</feature>